<dbReference type="EMBL" id="JAUPBM010000056">
    <property type="protein sequence ID" value="MDO7020275.1"/>
    <property type="molecule type" value="Genomic_DNA"/>
</dbReference>
<dbReference type="Pfam" id="PF18934">
    <property type="entry name" value="DUF5682"/>
    <property type="match status" value="1"/>
</dbReference>
<proteinExistence type="predicted"/>
<keyword evidence="2" id="KW-1185">Reference proteome</keyword>
<name>A0ABT8YXJ5_9SPIR</name>
<dbReference type="Proteomes" id="UP001175147">
    <property type="component" value="Unassembled WGS sequence"/>
</dbReference>
<sequence>MKKADKKNKDSIKKDNNHLDEHFEESIKDNVIFFPIRHHSPACSYHLKNIFESFKPDAVLIEGPSDCNDLMKYMIEEDTKAPFCIYSSYIDKENQKYRCYYPFLDYSPEFTAIREALKNNIHCSFIDMPYAFMIENSEENPNLEKEDSKDLEDEEINNKNDTDIKKKKLISIYDNDDNIFNVNAYTVELTRKAGLRSFAELWERDFEINGIHKESRDFIKSVYALGYYMRLIENEDFETRNREYVMAKNVKEALSKYNRVLVVTGSFHTKGIIDKLKEDEKNNKNLDKEYKHLNKYIVSNTASYLIPYSFEDADSRRGYRAGIEFPAFYNFVYKELENYSQQNNNNIGDIYLNVVMSFIIKASNIDRYNHNVTIPDCINAYYMAVNLAKLRGKESAGVYELIDAAKSAFVKGDISLENTSNLDLMMKLLSGISNGQVSSKSIVPPVIIDFRNKCREYKIKIDKTEEIESTLDIVKDKKHFEKSKFFHKMQFLDVGFCKLIRGPDYVNKVNKNLAREIWKYEYKTIVESSLIDKSVYGVTIEELASNLITERLDSNIDAREVSKLLIEADVMGIYNFFTDNYQKIEAAILRDNNFINLCDSLNNLSYLANMEAINDNISKERESLFDNYDIIPIIEDLAKQVFVLAVSNMDEIKKLKEEEALKCSHYIKNLYSFILENPNWCDIDLFNEKIDSMLDNTFGSSHIYAVCLAVKYKSGRLEAYEFSNIVSNFLESCESETAAYFLNGILLAARDILFINDSIIKSIDNTIKNIDEEKFIEILPNFRYAFTNLSPTEIERVSDIIAVMYGAKREEVLIDINIDISEIQKAIDIDNKVYNLLKETL</sequence>
<accession>A0ABT8YXJ5</accession>
<protein>
    <submittedName>
        <fullName evidence="1">DUF5682 family protein</fullName>
    </submittedName>
</protein>
<comment type="caution">
    <text evidence="1">The sequence shown here is derived from an EMBL/GenBank/DDBJ whole genome shotgun (WGS) entry which is preliminary data.</text>
</comment>
<evidence type="ECO:0000313" key="1">
    <source>
        <dbReference type="EMBL" id="MDO7020275.1"/>
    </source>
</evidence>
<reference evidence="1" key="1">
    <citation type="submission" date="2023-07" db="EMBL/GenBank/DDBJ databases">
        <title>Mucosal microbiota of week-old chicken and adult hens.</title>
        <authorList>
            <person name="Volf J."/>
            <person name="Karasova D."/>
            <person name="Crhanova M."/>
            <person name="Faldynova M."/>
            <person name="Prikrylova H."/>
            <person name="Zeman M."/>
            <person name="Babak V."/>
            <person name="Rajova J."/>
            <person name="Rychlik I."/>
        </authorList>
    </citation>
    <scope>NUCLEOTIDE SEQUENCE</scope>
    <source>
        <strain evidence="1">ET902</strain>
    </source>
</reference>
<dbReference type="InterPro" id="IPR043737">
    <property type="entry name" value="DUF5682"/>
</dbReference>
<organism evidence="1 2">
    <name type="scientific">Brachyspira innocens</name>
    <dbReference type="NCBI Taxonomy" id="13264"/>
    <lineage>
        <taxon>Bacteria</taxon>
        <taxon>Pseudomonadati</taxon>
        <taxon>Spirochaetota</taxon>
        <taxon>Spirochaetia</taxon>
        <taxon>Brachyspirales</taxon>
        <taxon>Brachyspiraceae</taxon>
        <taxon>Brachyspira</taxon>
    </lineage>
</organism>
<gene>
    <name evidence="1" type="ORF">Q5M86_05760</name>
</gene>
<dbReference type="RefSeq" id="WP_304385722.1">
    <property type="nucleotide sequence ID" value="NZ_JAUPBL010000075.1"/>
</dbReference>
<evidence type="ECO:0000313" key="2">
    <source>
        <dbReference type="Proteomes" id="UP001175147"/>
    </source>
</evidence>